<accession>A0A1I1J0C7</accession>
<dbReference type="PROSITE" id="PS50206">
    <property type="entry name" value="RHODANESE_3"/>
    <property type="match status" value="1"/>
</dbReference>
<dbReference type="GO" id="GO:0004792">
    <property type="term" value="F:thiosulfate-cyanide sulfurtransferase activity"/>
    <property type="evidence" value="ECO:0007669"/>
    <property type="project" value="InterPro"/>
</dbReference>
<dbReference type="Gene3D" id="3.40.250.10">
    <property type="entry name" value="Rhodanese-like domain"/>
    <property type="match status" value="1"/>
</dbReference>
<dbReference type="AlphaFoldDB" id="A0A1I1J0C7"/>
<dbReference type="InterPro" id="IPR036873">
    <property type="entry name" value="Rhodanese-like_dom_sf"/>
</dbReference>
<sequence length="115" mass="12699">MVDEVTPDEVKEKLEDDDVQVVDIRPESEFEQGHIPGAINIPMSELPSRIDEYDWGDDVVVACPIGQSSIQAARLIGSYEDAESDAVASMEGGYREWEYELETGTESESDSEAQA</sequence>
<dbReference type="OrthoDB" id="135517at2157"/>
<dbReference type="RefSeq" id="WP_089788916.1">
    <property type="nucleotide sequence ID" value="NZ_FOKW01000008.1"/>
</dbReference>
<evidence type="ECO:0000259" key="1">
    <source>
        <dbReference type="PROSITE" id="PS50206"/>
    </source>
</evidence>
<name>A0A1I1J0C7_NATHA</name>
<protein>
    <submittedName>
        <fullName evidence="2">Rhodanese-related sulfurtransferase</fullName>
    </submittedName>
</protein>
<dbReference type="Pfam" id="PF00581">
    <property type="entry name" value="Rhodanese"/>
    <property type="match status" value="1"/>
</dbReference>
<dbReference type="Proteomes" id="UP000199161">
    <property type="component" value="Unassembled WGS sequence"/>
</dbReference>
<dbReference type="PANTHER" id="PTHR43031:SF1">
    <property type="entry name" value="PYRIDINE NUCLEOTIDE-DISULPHIDE OXIDOREDUCTASE"/>
    <property type="match status" value="1"/>
</dbReference>
<dbReference type="EMBL" id="FOKW01000008">
    <property type="protein sequence ID" value="SFC41964.1"/>
    <property type="molecule type" value="Genomic_DNA"/>
</dbReference>
<dbReference type="PANTHER" id="PTHR43031">
    <property type="entry name" value="FAD-DEPENDENT OXIDOREDUCTASE"/>
    <property type="match status" value="1"/>
</dbReference>
<evidence type="ECO:0000313" key="3">
    <source>
        <dbReference type="Proteomes" id="UP000199161"/>
    </source>
</evidence>
<feature type="domain" description="Rhodanese" evidence="1">
    <location>
        <begin position="15"/>
        <end position="103"/>
    </location>
</feature>
<dbReference type="SUPFAM" id="SSF52821">
    <property type="entry name" value="Rhodanese/Cell cycle control phosphatase"/>
    <property type="match status" value="1"/>
</dbReference>
<keyword evidence="3" id="KW-1185">Reference proteome</keyword>
<reference evidence="3" key="1">
    <citation type="submission" date="2016-10" db="EMBL/GenBank/DDBJ databases">
        <authorList>
            <person name="Varghese N."/>
            <person name="Submissions S."/>
        </authorList>
    </citation>
    <scope>NUCLEOTIDE SEQUENCE [LARGE SCALE GENOMIC DNA]</scope>
    <source>
        <strain evidence="3">DSM 13078</strain>
    </source>
</reference>
<evidence type="ECO:0000313" key="2">
    <source>
        <dbReference type="EMBL" id="SFC41964.1"/>
    </source>
</evidence>
<organism evidence="2 3">
    <name type="scientific">Natronobacterium haloterrestre</name>
    <name type="common">Halobiforma haloterrestris</name>
    <dbReference type="NCBI Taxonomy" id="148448"/>
    <lineage>
        <taxon>Archaea</taxon>
        <taxon>Methanobacteriati</taxon>
        <taxon>Methanobacteriota</taxon>
        <taxon>Stenosarchaea group</taxon>
        <taxon>Halobacteria</taxon>
        <taxon>Halobacteriales</taxon>
        <taxon>Natrialbaceae</taxon>
        <taxon>Natronobacterium</taxon>
    </lineage>
</organism>
<proteinExistence type="predicted"/>
<gene>
    <name evidence="2" type="ORF">SAMN05444422_10868</name>
</gene>
<dbReference type="PROSITE" id="PS00380">
    <property type="entry name" value="RHODANESE_1"/>
    <property type="match status" value="1"/>
</dbReference>
<dbReference type="SMART" id="SM00450">
    <property type="entry name" value="RHOD"/>
    <property type="match status" value="1"/>
</dbReference>
<dbReference type="InterPro" id="IPR001763">
    <property type="entry name" value="Rhodanese-like_dom"/>
</dbReference>
<keyword evidence="2" id="KW-0808">Transferase</keyword>
<dbReference type="InterPro" id="IPR001307">
    <property type="entry name" value="Thiosulphate_STrfase_CS"/>
</dbReference>
<dbReference type="CDD" id="cd00158">
    <property type="entry name" value="RHOD"/>
    <property type="match status" value="1"/>
</dbReference>
<dbReference type="InterPro" id="IPR050229">
    <property type="entry name" value="GlpE_sulfurtransferase"/>
</dbReference>